<protein>
    <submittedName>
        <fullName evidence="2">Uncharacterized protein</fullName>
    </submittedName>
</protein>
<organism evidence="2 3">
    <name type="scientific">Viridothelium virens</name>
    <name type="common">Speckled blister lichen</name>
    <name type="synonym">Trypethelium virens</name>
    <dbReference type="NCBI Taxonomy" id="1048519"/>
    <lineage>
        <taxon>Eukaryota</taxon>
        <taxon>Fungi</taxon>
        <taxon>Dikarya</taxon>
        <taxon>Ascomycota</taxon>
        <taxon>Pezizomycotina</taxon>
        <taxon>Dothideomycetes</taxon>
        <taxon>Dothideomycetes incertae sedis</taxon>
        <taxon>Trypetheliales</taxon>
        <taxon>Trypetheliaceae</taxon>
        <taxon>Viridothelium</taxon>
    </lineage>
</organism>
<feature type="transmembrane region" description="Helical" evidence="1">
    <location>
        <begin position="20"/>
        <end position="40"/>
    </location>
</feature>
<dbReference type="EMBL" id="ML991926">
    <property type="protein sequence ID" value="KAF2228493.1"/>
    <property type="molecule type" value="Genomic_DNA"/>
</dbReference>
<proteinExistence type="predicted"/>
<evidence type="ECO:0000313" key="3">
    <source>
        <dbReference type="Proteomes" id="UP000800092"/>
    </source>
</evidence>
<dbReference type="Proteomes" id="UP000800092">
    <property type="component" value="Unassembled WGS sequence"/>
</dbReference>
<dbReference type="AlphaFoldDB" id="A0A6A6GT46"/>
<keyword evidence="1" id="KW-0472">Membrane</keyword>
<gene>
    <name evidence="2" type="ORF">EV356DRAFT_498586</name>
</gene>
<keyword evidence="3" id="KW-1185">Reference proteome</keyword>
<reference evidence="2" key="1">
    <citation type="journal article" date="2020" name="Stud. Mycol.">
        <title>101 Dothideomycetes genomes: a test case for predicting lifestyles and emergence of pathogens.</title>
        <authorList>
            <person name="Haridas S."/>
            <person name="Albert R."/>
            <person name="Binder M."/>
            <person name="Bloem J."/>
            <person name="Labutti K."/>
            <person name="Salamov A."/>
            <person name="Andreopoulos B."/>
            <person name="Baker S."/>
            <person name="Barry K."/>
            <person name="Bills G."/>
            <person name="Bluhm B."/>
            <person name="Cannon C."/>
            <person name="Castanera R."/>
            <person name="Culley D."/>
            <person name="Daum C."/>
            <person name="Ezra D."/>
            <person name="Gonzalez J."/>
            <person name="Henrissat B."/>
            <person name="Kuo A."/>
            <person name="Liang C."/>
            <person name="Lipzen A."/>
            <person name="Lutzoni F."/>
            <person name="Magnuson J."/>
            <person name="Mondo S."/>
            <person name="Nolan M."/>
            <person name="Ohm R."/>
            <person name="Pangilinan J."/>
            <person name="Park H.-J."/>
            <person name="Ramirez L."/>
            <person name="Alfaro M."/>
            <person name="Sun H."/>
            <person name="Tritt A."/>
            <person name="Yoshinaga Y."/>
            <person name="Zwiers L.-H."/>
            <person name="Turgeon B."/>
            <person name="Goodwin S."/>
            <person name="Spatafora J."/>
            <person name="Crous P."/>
            <person name="Grigoriev I."/>
        </authorList>
    </citation>
    <scope>NUCLEOTIDE SEQUENCE</scope>
    <source>
        <strain evidence="2">Tuck. ex Michener</strain>
    </source>
</reference>
<evidence type="ECO:0000256" key="1">
    <source>
        <dbReference type="SAM" id="Phobius"/>
    </source>
</evidence>
<keyword evidence="1" id="KW-1133">Transmembrane helix</keyword>
<accession>A0A6A6GT46</accession>
<name>A0A6A6GT46_VIRVR</name>
<evidence type="ECO:0000313" key="2">
    <source>
        <dbReference type="EMBL" id="KAF2228493.1"/>
    </source>
</evidence>
<sequence length="74" mass="8744">MEHRTDFHHIRVQKAAEFDIFMIICGGLPISVIPSLPYAVYPECPLRYFMIQLFKSEWLLCLVVEFIDMRPSLQ</sequence>
<keyword evidence="1" id="KW-0812">Transmembrane</keyword>